<dbReference type="AlphaFoldDB" id="I3T6E7"/>
<dbReference type="EMBL" id="BT136757">
    <property type="protein sequence ID" value="AFK36552.1"/>
    <property type="molecule type" value="mRNA"/>
</dbReference>
<sequence length="70" mass="8222">MIEFDDDDDDIDDDIDDPVLKAKIDREVEDFARRLNSDWPERIKDFLSSSQERKTMLFTTNGNGFLGRHT</sequence>
<organism evidence="1">
    <name type="scientific">Medicago truncatula</name>
    <name type="common">Barrel medic</name>
    <name type="synonym">Medicago tribuloides</name>
    <dbReference type="NCBI Taxonomy" id="3880"/>
    <lineage>
        <taxon>Eukaryota</taxon>
        <taxon>Viridiplantae</taxon>
        <taxon>Streptophyta</taxon>
        <taxon>Embryophyta</taxon>
        <taxon>Tracheophyta</taxon>
        <taxon>Spermatophyta</taxon>
        <taxon>Magnoliopsida</taxon>
        <taxon>eudicotyledons</taxon>
        <taxon>Gunneridae</taxon>
        <taxon>Pentapetalae</taxon>
        <taxon>rosids</taxon>
        <taxon>fabids</taxon>
        <taxon>Fabales</taxon>
        <taxon>Fabaceae</taxon>
        <taxon>Papilionoideae</taxon>
        <taxon>50 kb inversion clade</taxon>
        <taxon>NPAAA clade</taxon>
        <taxon>Hologalegina</taxon>
        <taxon>IRL clade</taxon>
        <taxon>Trifolieae</taxon>
        <taxon>Medicago</taxon>
    </lineage>
</organism>
<reference evidence="1" key="1">
    <citation type="submission" date="2012-05" db="EMBL/GenBank/DDBJ databases">
        <authorList>
            <person name="Krishnakumar V."/>
            <person name="Cheung F."/>
            <person name="Xiao Y."/>
            <person name="Chan A."/>
            <person name="Moskal W.A."/>
            <person name="Town C.D."/>
        </authorList>
    </citation>
    <scope>NUCLEOTIDE SEQUENCE</scope>
</reference>
<evidence type="ECO:0000313" key="1">
    <source>
        <dbReference type="EMBL" id="AFK48089.1"/>
    </source>
</evidence>
<dbReference type="EMBL" id="BT148295">
    <property type="protein sequence ID" value="AFK48089.1"/>
    <property type="molecule type" value="mRNA"/>
</dbReference>
<name>I3T6E7_MEDTR</name>
<accession>I3T6E7</accession>
<protein>
    <submittedName>
        <fullName evidence="1">Uncharacterized protein</fullName>
    </submittedName>
</protein>
<proteinExistence type="evidence at transcript level"/>